<comment type="caution">
    <text evidence="1">The sequence shown here is derived from an EMBL/GenBank/DDBJ whole genome shotgun (WGS) entry which is preliminary data.</text>
</comment>
<proteinExistence type="predicted"/>
<organism evidence="1 2">
    <name type="scientific">Rhamnusium bicolor</name>
    <dbReference type="NCBI Taxonomy" id="1586634"/>
    <lineage>
        <taxon>Eukaryota</taxon>
        <taxon>Metazoa</taxon>
        <taxon>Ecdysozoa</taxon>
        <taxon>Arthropoda</taxon>
        <taxon>Hexapoda</taxon>
        <taxon>Insecta</taxon>
        <taxon>Pterygota</taxon>
        <taxon>Neoptera</taxon>
        <taxon>Endopterygota</taxon>
        <taxon>Coleoptera</taxon>
        <taxon>Polyphaga</taxon>
        <taxon>Cucujiformia</taxon>
        <taxon>Chrysomeloidea</taxon>
        <taxon>Cerambycidae</taxon>
        <taxon>Lepturinae</taxon>
        <taxon>Rhagiini</taxon>
        <taxon>Rhamnusium</taxon>
    </lineage>
</organism>
<dbReference type="Proteomes" id="UP001162156">
    <property type="component" value="Unassembled WGS sequence"/>
</dbReference>
<dbReference type="AlphaFoldDB" id="A0AAV8WXN0"/>
<sequence>MDSVWRFKGLNQATVSRCIKRFTRRISAHSRNYIKFPHNEEGLQETQNLFKRIANFPNVTGCIDCSHISIINPGGPYAELFRNRKELFQSMYKLLLDRDWKSSTLLHDIQEVTTTVIFLIGVL</sequence>
<evidence type="ECO:0000313" key="1">
    <source>
        <dbReference type="EMBL" id="KAJ8931334.1"/>
    </source>
</evidence>
<name>A0AAV8WXN0_9CUCU</name>
<keyword evidence="2" id="KW-1185">Reference proteome</keyword>
<evidence type="ECO:0008006" key="3">
    <source>
        <dbReference type="Google" id="ProtNLM"/>
    </source>
</evidence>
<dbReference type="EMBL" id="JANEYF010004391">
    <property type="protein sequence ID" value="KAJ8931334.1"/>
    <property type="molecule type" value="Genomic_DNA"/>
</dbReference>
<reference evidence="1" key="1">
    <citation type="journal article" date="2023" name="Insect Mol. Biol.">
        <title>Genome sequencing provides insights into the evolution of gene families encoding plant cell wall-degrading enzymes in longhorned beetles.</title>
        <authorList>
            <person name="Shin N.R."/>
            <person name="Okamura Y."/>
            <person name="Kirsch R."/>
            <person name="Pauchet Y."/>
        </authorList>
    </citation>
    <scope>NUCLEOTIDE SEQUENCE</scope>
    <source>
        <strain evidence="1">RBIC_L_NR</strain>
    </source>
</reference>
<protein>
    <recommendedName>
        <fullName evidence="3">Nuclease HARBI1</fullName>
    </recommendedName>
</protein>
<accession>A0AAV8WXN0</accession>
<gene>
    <name evidence="1" type="ORF">NQ314_015742</name>
</gene>
<evidence type="ECO:0000313" key="2">
    <source>
        <dbReference type="Proteomes" id="UP001162156"/>
    </source>
</evidence>